<accession>Q7V770</accession>
<dbReference type="RefSeq" id="WP_011130266.1">
    <property type="nucleotide sequence ID" value="NC_005071.1"/>
</dbReference>
<protein>
    <recommendedName>
        <fullName evidence="8">PQ loop repeat</fullName>
    </recommendedName>
</protein>
<dbReference type="AlphaFoldDB" id="Q7V770"/>
<keyword evidence="4 5" id="KW-0472">Membrane</keyword>
<proteinExistence type="predicted"/>
<evidence type="ECO:0000256" key="3">
    <source>
        <dbReference type="ARBA" id="ARBA00022989"/>
    </source>
</evidence>
<organism evidence="6 7">
    <name type="scientific">Prochlorococcus marinus (strain MIT 9313)</name>
    <dbReference type="NCBI Taxonomy" id="74547"/>
    <lineage>
        <taxon>Bacteria</taxon>
        <taxon>Bacillati</taxon>
        <taxon>Cyanobacteriota</taxon>
        <taxon>Cyanophyceae</taxon>
        <taxon>Synechococcales</taxon>
        <taxon>Prochlorococcaceae</taxon>
        <taxon>Prochlorococcus</taxon>
    </lineage>
</organism>
<dbReference type="Pfam" id="PF04193">
    <property type="entry name" value="PQ-loop"/>
    <property type="match status" value="1"/>
</dbReference>
<dbReference type="GO" id="GO:0016020">
    <property type="term" value="C:membrane"/>
    <property type="evidence" value="ECO:0007669"/>
    <property type="project" value="UniProtKB-SubCell"/>
</dbReference>
<gene>
    <name evidence="6" type="ordered locus">PMT_0888</name>
</gene>
<dbReference type="Gene3D" id="1.20.1280.290">
    <property type="match status" value="1"/>
</dbReference>
<evidence type="ECO:0000313" key="6">
    <source>
        <dbReference type="EMBL" id="CAE21063.1"/>
    </source>
</evidence>
<evidence type="ECO:0000256" key="1">
    <source>
        <dbReference type="ARBA" id="ARBA00004141"/>
    </source>
</evidence>
<dbReference type="EMBL" id="BX548175">
    <property type="protein sequence ID" value="CAE21063.1"/>
    <property type="molecule type" value="Genomic_DNA"/>
</dbReference>
<dbReference type="NCBIfam" id="NF037968">
    <property type="entry name" value="SemiSWEET_2"/>
    <property type="match status" value="1"/>
</dbReference>
<feature type="transmembrane region" description="Helical" evidence="5">
    <location>
        <begin position="12"/>
        <end position="29"/>
    </location>
</feature>
<comment type="subcellular location">
    <subcellularLocation>
        <location evidence="1">Membrane</location>
        <topology evidence="1">Multi-pass membrane protein</topology>
    </subcellularLocation>
</comment>
<keyword evidence="3 5" id="KW-1133">Transmembrane helix</keyword>
<dbReference type="eggNOG" id="COG4095">
    <property type="taxonomic scope" value="Bacteria"/>
</dbReference>
<evidence type="ECO:0008006" key="8">
    <source>
        <dbReference type="Google" id="ProtNLM"/>
    </source>
</evidence>
<feature type="transmembrane region" description="Helical" evidence="5">
    <location>
        <begin position="41"/>
        <end position="60"/>
    </location>
</feature>
<name>Q7V770_PROMM</name>
<feature type="transmembrane region" description="Helical" evidence="5">
    <location>
        <begin position="66"/>
        <end position="88"/>
    </location>
</feature>
<dbReference type="HOGENOM" id="CLU_135915_1_1_3"/>
<evidence type="ECO:0000256" key="5">
    <source>
        <dbReference type="SAM" id="Phobius"/>
    </source>
</evidence>
<evidence type="ECO:0000313" key="7">
    <source>
        <dbReference type="Proteomes" id="UP000001423"/>
    </source>
</evidence>
<sequence>MGIDQLITPNTFGFIAAALTTIAFIPQVIKTWKSKKADDVSIVMLLMFITGLLFWIIYAIETNAFPVLIANIITFTLNVTILILKLIYGKRPTTAG</sequence>
<evidence type="ECO:0000256" key="2">
    <source>
        <dbReference type="ARBA" id="ARBA00022692"/>
    </source>
</evidence>
<dbReference type="KEGG" id="pmt:PMT_0888"/>
<keyword evidence="7" id="KW-1185">Reference proteome</keyword>
<dbReference type="Proteomes" id="UP000001423">
    <property type="component" value="Chromosome"/>
</dbReference>
<reference evidence="6 7" key="1">
    <citation type="journal article" date="2003" name="Nature">
        <title>Genome divergence in two Prochlorococcus ecotypes reflects oceanic niche differentiation.</title>
        <authorList>
            <person name="Rocap G."/>
            <person name="Larimer F.W."/>
            <person name="Lamerdin J.E."/>
            <person name="Malfatti S."/>
            <person name="Chain P."/>
            <person name="Ahlgren N.A."/>
            <person name="Arellano A."/>
            <person name="Coleman M."/>
            <person name="Hauser L."/>
            <person name="Hess W.R."/>
            <person name="Johnson Z.I."/>
            <person name="Land M.L."/>
            <person name="Lindell D."/>
            <person name="Post A.F."/>
            <person name="Regala W."/>
            <person name="Shah M."/>
            <person name="Shaw S.L."/>
            <person name="Steglich C."/>
            <person name="Sullivan M.B."/>
            <person name="Ting C.S."/>
            <person name="Tolonen A."/>
            <person name="Webb E.A."/>
            <person name="Zinser E.R."/>
            <person name="Chisholm S.W."/>
        </authorList>
    </citation>
    <scope>NUCLEOTIDE SEQUENCE [LARGE SCALE GENOMIC DNA]</scope>
    <source>
        <strain evidence="7">MIT 9313</strain>
    </source>
</reference>
<dbReference type="InterPro" id="IPR047662">
    <property type="entry name" value="SemiSWEET"/>
</dbReference>
<dbReference type="GO" id="GO:0051119">
    <property type="term" value="F:sugar transmembrane transporter activity"/>
    <property type="evidence" value="ECO:0007669"/>
    <property type="project" value="InterPro"/>
</dbReference>
<evidence type="ECO:0000256" key="4">
    <source>
        <dbReference type="ARBA" id="ARBA00023136"/>
    </source>
</evidence>
<keyword evidence="2 5" id="KW-0812">Transmembrane</keyword>
<dbReference type="OrthoDB" id="9814012at2"/>
<dbReference type="InterPro" id="IPR006603">
    <property type="entry name" value="PQ-loop_rpt"/>
</dbReference>